<protein>
    <recommendedName>
        <fullName evidence="1">J domain-containing protein</fullName>
    </recommendedName>
</protein>
<dbReference type="PANTHER" id="PTHR45090">
    <property type="entry name" value="CHAPERONE PROTEIN DNAJ 20 CHLOROPLASTIC"/>
    <property type="match status" value="1"/>
</dbReference>
<accession>A0AA38GQG8</accession>
<feature type="non-terminal residue" evidence="2">
    <location>
        <position position="1"/>
    </location>
</feature>
<dbReference type="PROSITE" id="PS50076">
    <property type="entry name" value="DNAJ_2"/>
    <property type="match status" value="1"/>
</dbReference>
<dbReference type="EMBL" id="JAHRHJ020000002">
    <property type="protein sequence ID" value="KAH9326563.1"/>
    <property type="molecule type" value="Genomic_DNA"/>
</dbReference>
<name>A0AA38GQG8_TAXCH</name>
<proteinExistence type="predicted"/>
<evidence type="ECO:0000313" key="3">
    <source>
        <dbReference type="Proteomes" id="UP000824469"/>
    </source>
</evidence>
<evidence type="ECO:0000259" key="1">
    <source>
        <dbReference type="PROSITE" id="PS50076"/>
    </source>
</evidence>
<dbReference type="AlphaFoldDB" id="A0AA38GQG8"/>
<comment type="caution">
    <text evidence="2">The sequence shown here is derived from an EMBL/GenBank/DDBJ whole genome shotgun (WGS) entry which is preliminary data.</text>
</comment>
<dbReference type="CDD" id="cd06257">
    <property type="entry name" value="DnaJ"/>
    <property type="match status" value="1"/>
</dbReference>
<keyword evidence="3" id="KW-1185">Reference proteome</keyword>
<dbReference type="InterPro" id="IPR053232">
    <property type="entry name" value="DnaJ_C/III_chloroplastic"/>
</dbReference>
<dbReference type="Pfam" id="PF00226">
    <property type="entry name" value="DnaJ"/>
    <property type="match status" value="1"/>
</dbReference>
<evidence type="ECO:0000313" key="2">
    <source>
        <dbReference type="EMBL" id="KAH9326563.1"/>
    </source>
</evidence>
<gene>
    <name evidence="2" type="ORF">KI387_006741</name>
</gene>
<dbReference type="InterPro" id="IPR001623">
    <property type="entry name" value="DnaJ_domain"/>
</dbReference>
<dbReference type="PRINTS" id="PR00625">
    <property type="entry name" value="JDOMAIN"/>
</dbReference>
<feature type="domain" description="J" evidence="1">
    <location>
        <begin position="105"/>
        <end position="172"/>
    </location>
</feature>
<dbReference type="Proteomes" id="UP000824469">
    <property type="component" value="Unassembled WGS sequence"/>
</dbReference>
<organism evidence="2 3">
    <name type="scientific">Taxus chinensis</name>
    <name type="common">Chinese yew</name>
    <name type="synonym">Taxus wallichiana var. chinensis</name>
    <dbReference type="NCBI Taxonomy" id="29808"/>
    <lineage>
        <taxon>Eukaryota</taxon>
        <taxon>Viridiplantae</taxon>
        <taxon>Streptophyta</taxon>
        <taxon>Embryophyta</taxon>
        <taxon>Tracheophyta</taxon>
        <taxon>Spermatophyta</taxon>
        <taxon>Pinopsida</taxon>
        <taxon>Pinidae</taxon>
        <taxon>Conifers II</taxon>
        <taxon>Cupressales</taxon>
        <taxon>Taxaceae</taxon>
        <taxon>Taxus</taxon>
    </lineage>
</organism>
<sequence>ECNLALGMGYGGGVWRISPGCVVIVDGKSVPPNLYGRISMANISHAQGLVHLQACGRSCNHPLSAAQSNNALRRETKLQRAPLITRIRALKNTSSDVSLPAMTMTLYDVLCVPHGAELGEVKKAYREKVRVYHPDVCPPGEREESCKMFLQVQEAYETLSDPILRADCDFNLHFNPHIMLLQKRNGGARDERKQQWAEQLQSLNMRSSNSGMERDSWGARMRRFKKGGDFHDDRA</sequence>
<dbReference type="InterPro" id="IPR036869">
    <property type="entry name" value="J_dom_sf"/>
</dbReference>
<dbReference type="SMART" id="SM00271">
    <property type="entry name" value="DnaJ"/>
    <property type="match status" value="1"/>
</dbReference>
<dbReference type="PANTHER" id="PTHR45090:SF4">
    <property type="entry name" value="J DOMAIN-CONTAINING PROTEIN"/>
    <property type="match status" value="1"/>
</dbReference>
<dbReference type="Gene3D" id="1.10.287.110">
    <property type="entry name" value="DnaJ domain"/>
    <property type="match status" value="1"/>
</dbReference>
<dbReference type="SUPFAM" id="SSF46565">
    <property type="entry name" value="Chaperone J-domain"/>
    <property type="match status" value="1"/>
</dbReference>
<reference evidence="2 3" key="1">
    <citation type="journal article" date="2021" name="Nat. Plants">
        <title>The Taxus genome provides insights into paclitaxel biosynthesis.</title>
        <authorList>
            <person name="Xiong X."/>
            <person name="Gou J."/>
            <person name="Liao Q."/>
            <person name="Li Y."/>
            <person name="Zhou Q."/>
            <person name="Bi G."/>
            <person name="Li C."/>
            <person name="Du R."/>
            <person name="Wang X."/>
            <person name="Sun T."/>
            <person name="Guo L."/>
            <person name="Liang H."/>
            <person name="Lu P."/>
            <person name="Wu Y."/>
            <person name="Zhang Z."/>
            <person name="Ro D.K."/>
            <person name="Shang Y."/>
            <person name="Huang S."/>
            <person name="Yan J."/>
        </authorList>
    </citation>
    <scope>NUCLEOTIDE SEQUENCE [LARGE SCALE GENOMIC DNA]</scope>
    <source>
        <strain evidence="2">Ta-2019</strain>
    </source>
</reference>